<dbReference type="Proteomes" id="UP000095281">
    <property type="component" value="Unplaced"/>
</dbReference>
<feature type="region of interest" description="Disordered" evidence="1">
    <location>
        <begin position="1"/>
        <end position="28"/>
    </location>
</feature>
<evidence type="ECO:0000313" key="3">
    <source>
        <dbReference type="WBParaSite" id="MhA1_Contig448.frz3.gene12"/>
    </source>
</evidence>
<accession>A0A1I8BQY2</accession>
<reference evidence="3" key="1">
    <citation type="submission" date="2016-11" db="UniProtKB">
        <authorList>
            <consortium name="WormBaseParasite"/>
        </authorList>
    </citation>
    <scope>IDENTIFICATION</scope>
</reference>
<organism evidence="2 3">
    <name type="scientific">Meloidogyne hapla</name>
    <name type="common">Root-knot nematode worm</name>
    <dbReference type="NCBI Taxonomy" id="6305"/>
    <lineage>
        <taxon>Eukaryota</taxon>
        <taxon>Metazoa</taxon>
        <taxon>Ecdysozoa</taxon>
        <taxon>Nematoda</taxon>
        <taxon>Chromadorea</taxon>
        <taxon>Rhabditida</taxon>
        <taxon>Tylenchina</taxon>
        <taxon>Tylenchomorpha</taxon>
        <taxon>Tylenchoidea</taxon>
        <taxon>Meloidogynidae</taxon>
        <taxon>Meloidogyninae</taxon>
        <taxon>Meloidogyne</taxon>
    </lineage>
</organism>
<evidence type="ECO:0000256" key="1">
    <source>
        <dbReference type="SAM" id="MobiDB-lite"/>
    </source>
</evidence>
<sequence>MVHMHSGQGQVKENLSTKETPKDQKKVYQTEEYEKIQLLDKVNKMSDFKHVLGRKGNMHQRVKTDPTGNKDKVKRIELEDHKHLSLVGQFHKVYGQNGKLNQRTLNNQFDKNNKETKIFAETKNHKGVDILPEELD</sequence>
<protein>
    <submittedName>
        <fullName evidence="3">Uncharacterized protein</fullName>
    </submittedName>
</protein>
<name>A0A1I8BQY2_MELHA</name>
<dbReference type="AlphaFoldDB" id="A0A1I8BQY2"/>
<feature type="compositionally biased region" description="Basic and acidic residues" evidence="1">
    <location>
        <begin position="15"/>
        <end position="28"/>
    </location>
</feature>
<dbReference type="WBParaSite" id="MhA1_Contig448.frz3.gene12">
    <property type="protein sequence ID" value="MhA1_Contig448.frz3.gene12"/>
    <property type="gene ID" value="MhA1_Contig448.frz3.gene12"/>
</dbReference>
<keyword evidence="2" id="KW-1185">Reference proteome</keyword>
<evidence type="ECO:0000313" key="2">
    <source>
        <dbReference type="Proteomes" id="UP000095281"/>
    </source>
</evidence>
<proteinExistence type="predicted"/>